<dbReference type="GO" id="GO:0061542">
    <property type="term" value="F:3-demethylubiquinol 3-O-methyltransferase activity"/>
    <property type="evidence" value="ECO:0007669"/>
    <property type="project" value="UniProtKB-EC"/>
</dbReference>
<feature type="domain" description="Methyltransferase type 11" evidence="4">
    <location>
        <begin position="46"/>
        <end position="143"/>
    </location>
</feature>
<organism evidence="5 6">
    <name type="scientific">Streptomyces litmocidini</name>
    <dbReference type="NCBI Taxonomy" id="67318"/>
    <lineage>
        <taxon>Bacteria</taxon>
        <taxon>Bacillati</taxon>
        <taxon>Actinomycetota</taxon>
        <taxon>Actinomycetes</taxon>
        <taxon>Kitasatosporales</taxon>
        <taxon>Streptomycetaceae</taxon>
        <taxon>Streptomyces</taxon>
    </lineage>
</organism>
<dbReference type="InterPro" id="IPR013216">
    <property type="entry name" value="Methyltransf_11"/>
</dbReference>
<comment type="caution">
    <text evidence="5">The sequence shown here is derived from an EMBL/GenBank/DDBJ whole genome shotgun (WGS) entry which is preliminary data.</text>
</comment>
<dbReference type="RefSeq" id="WP_398706917.1">
    <property type="nucleotide sequence ID" value="NZ_JBIRUI010000001.1"/>
</dbReference>
<gene>
    <name evidence="5" type="ORF">ACH407_03080</name>
</gene>
<dbReference type="SUPFAM" id="SSF53335">
    <property type="entry name" value="S-adenosyl-L-methionine-dependent methyltransferases"/>
    <property type="match status" value="1"/>
</dbReference>
<evidence type="ECO:0000313" key="6">
    <source>
        <dbReference type="Proteomes" id="UP001611339"/>
    </source>
</evidence>
<dbReference type="PANTHER" id="PTHR43464">
    <property type="entry name" value="METHYLTRANSFERASE"/>
    <property type="match status" value="1"/>
</dbReference>
<keyword evidence="1 5" id="KW-0489">Methyltransferase</keyword>
<accession>A0ABW7U2B6</accession>
<evidence type="ECO:0000259" key="4">
    <source>
        <dbReference type="Pfam" id="PF08241"/>
    </source>
</evidence>
<reference evidence="5 6" key="1">
    <citation type="submission" date="2024-10" db="EMBL/GenBank/DDBJ databases">
        <title>The Natural Products Discovery Center: Release of the First 8490 Sequenced Strains for Exploring Actinobacteria Biosynthetic Diversity.</title>
        <authorList>
            <person name="Kalkreuter E."/>
            <person name="Kautsar S.A."/>
            <person name="Yang D."/>
            <person name="Bader C.D."/>
            <person name="Teijaro C.N."/>
            <person name="Fluegel L."/>
            <person name="Davis C.M."/>
            <person name="Simpson J.R."/>
            <person name="Lauterbach L."/>
            <person name="Steele A.D."/>
            <person name="Gui C."/>
            <person name="Meng S."/>
            <person name="Li G."/>
            <person name="Viehrig K."/>
            <person name="Ye F."/>
            <person name="Su P."/>
            <person name="Kiefer A.F."/>
            <person name="Nichols A."/>
            <person name="Cepeda A.J."/>
            <person name="Yan W."/>
            <person name="Fan B."/>
            <person name="Jiang Y."/>
            <person name="Adhikari A."/>
            <person name="Zheng C.-J."/>
            <person name="Schuster L."/>
            <person name="Cowan T.M."/>
            <person name="Smanski M.J."/>
            <person name="Chevrette M.G."/>
            <person name="De Carvalho L.P.S."/>
            <person name="Shen B."/>
        </authorList>
    </citation>
    <scope>NUCLEOTIDE SEQUENCE [LARGE SCALE GENOMIC DNA]</scope>
    <source>
        <strain evidence="5 6">NPDC020602</strain>
    </source>
</reference>
<evidence type="ECO:0000256" key="3">
    <source>
        <dbReference type="ARBA" id="ARBA00022691"/>
    </source>
</evidence>
<dbReference type="EMBL" id="JBIRUI010000001">
    <property type="protein sequence ID" value="MFI1712557.1"/>
    <property type="molecule type" value="Genomic_DNA"/>
</dbReference>
<dbReference type="GO" id="GO:0032259">
    <property type="term" value="P:methylation"/>
    <property type="evidence" value="ECO:0007669"/>
    <property type="project" value="UniProtKB-KW"/>
</dbReference>
<dbReference type="Proteomes" id="UP001611339">
    <property type="component" value="Unassembled WGS sequence"/>
</dbReference>
<evidence type="ECO:0000256" key="2">
    <source>
        <dbReference type="ARBA" id="ARBA00022679"/>
    </source>
</evidence>
<dbReference type="Pfam" id="PF08241">
    <property type="entry name" value="Methyltransf_11"/>
    <property type="match status" value="1"/>
</dbReference>
<sequence>MGALNGFDSVGAAYAAHSGSARGRLRHDLVERRLLAELPAPPATVLDVGCGNGEMTLRLAAAGHRVTGVDPSARMLAAAADRLATRPELADRVRLVDAGLDSLPFDDDRFDAVCCHGVLMYLDEPGEAIARLAGLVAPGGLLSVLAKNRRSIGVREALAGDYATARRLIGSGADRSVGNLGRETRGDTAEALDRLSAGHGLTPLPWQGVRIFHDHLDDAWAPEPAAYAAALEVEWAASWRSPYRDVSHLVHTLARRPERSRA</sequence>
<dbReference type="CDD" id="cd02440">
    <property type="entry name" value="AdoMet_MTases"/>
    <property type="match status" value="1"/>
</dbReference>
<dbReference type="EC" id="2.1.1.64" evidence="5"/>
<keyword evidence="2 5" id="KW-0808">Transferase</keyword>
<proteinExistence type="predicted"/>
<evidence type="ECO:0000313" key="5">
    <source>
        <dbReference type="EMBL" id="MFI1712557.1"/>
    </source>
</evidence>
<dbReference type="EC" id="2.1.1.222" evidence="5"/>
<keyword evidence="3" id="KW-0949">S-adenosyl-L-methionine</keyword>
<dbReference type="Gene3D" id="3.40.50.150">
    <property type="entry name" value="Vaccinia Virus protein VP39"/>
    <property type="match status" value="1"/>
</dbReference>
<dbReference type="PANTHER" id="PTHR43464:SF19">
    <property type="entry name" value="UBIQUINONE BIOSYNTHESIS O-METHYLTRANSFERASE, MITOCHONDRIAL"/>
    <property type="match status" value="1"/>
</dbReference>
<name>A0ABW7U2B6_9ACTN</name>
<evidence type="ECO:0000256" key="1">
    <source>
        <dbReference type="ARBA" id="ARBA00022603"/>
    </source>
</evidence>
<protein>
    <submittedName>
        <fullName evidence="5">Class I SAM-dependent methyltransferase</fullName>
        <ecNumber evidence="5">2.1.1.222</ecNumber>
        <ecNumber evidence="5">2.1.1.64</ecNumber>
    </submittedName>
</protein>
<keyword evidence="6" id="KW-1185">Reference proteome</keyword>
<dbReference type="GO" id="GO:0102208">
    <property type="term" value="F:2-polyprenyl-6-hydroxyphenol methylase activity"/>
    <property type="evidence" value="ECO:0007669"/>
    <property type="project" value="UniProtKB-EC"/>
</dbReference>
<dbReference type="InterPro" id="IPR029063">
    <property type="entry name" value="SAM-dependent_MTases_sf"/>
</dbReference>